<dbReference type="AlphaFoldDB" id="A0A1F5NNL4"/>
<comment type="caution">
    <text evidence="1">The sequence shown here is derived from an EMBL/GenBank/DDBJ whole genome shotgun (WGS) entry which is preliminary data.</text>
</comment>
<protein>
    <recommendedName>
        <fullName evidence="3">DUF5667 domain-containing protein</fullName>
    </recommendedName>
</protein>
<dbReference type="STRING" id="1817824.A2751_05725"/>
<accession>A0A1F5NNL4</accession>
<dbReference type="EMBL" id="MFEK01000007">
    <property type="protein sequence ID" value="OGE79112.1"/>
    <property type="molecule type" value="Genomic_DNA"/>
</dbReference>
<organism evidence="1 2">
    <name type="scientific">Candidatus Doudnabacteria bacterium RIFCSPHIGHO2_01_FULL_46_14</name>
    <dbReference type="NCBI Taxonomy" id="1817824"/>
    <lineage>
        <taxon>Bacteria</taxon>
        <taxon>Candidatus Doudnaibacteriota</taxon>
    </lineage>
</organism>
<reference evidence="1 2" key="1">
    <citation type="journal article" date="2016" name="Nat. Commun.">
        <title>Thousands of microbial genomes shed light on interconnected biogeochemical processes in an aquifer system.</title>
        <authorList>
            <person name="Anantharaman K."/>
            <person name="Brown C.T."/>
            <person name="Hug L.A."/>
            <person name="Sharon I."/>
            <person name="Castelle C.J."/>
            <person name="Probst A.J."/>
            <person name="Thomas B.C."/>
            <person name="Singh A."/>
            <person name="Wilkins M.J."/>
            <person name="Karaoz U."/>
            <person name="Brodie E.L."/>
            <person name="Williams K.H."/>
            <person name="Hubbard S.S."/>
            <person name="Banfield J.F."/>
        </authorList>
    </citation>
    <scope>NUCLEOTIDE SEQUENCE [LARGE SCALE GENOMIC DNA]</scope>
</reference>
<evidence type="ECO:0000313" key="1">
    <source>
        <dbReference type="EMBL" id="OGE79112.1"/>
    </source>
</evidence>
<dbReference type="Proteomes" id="UP000176864">
    <property type="component" value="Unassembled WGS sequence"/>
</dbReference>
<gene>
    <name evidence="1" type="ORF">A2751_05725</name>
</gene>
<evidence type="ECO:0008006" key="3">
    <source>
        <dbReference type="Google" id="ProtNLM"/>
    </source>
</evidence>
<sequence>MSIIIIIVFLPLTVLAHGLEPELEADPGRLPGELAYIFEKPAEWLSVNIFTLSTKKKQAKKLAYASERVAEIGALLFVPEMKEKYLNQALGRYQYYLESAEDMAEKIVFIDGNEIAVADRFEEETRLQEKYLRELKEGAPVEKIPSVALEALSIARGQNEKIFRFMVEKYQANEADIRKHSTILSKHITLVREALLTVQGKEKIKQVSDLLDEAENHRKAGLNLRAYEIIKQAKDIIY</sequence>
<proteinExistence type="predicted"/>
<evidence type="ECO:0000313" key="2">
    <source>
        <dbReference type="Proteomes" id="UP000176864"/>
    </source>
</evidence>
<name>A0A1F5NNL4_9BACT</name>